<accession>A0A670JWL5</accession>
<dbReference type="Proteomes" id="UP000472272">
    <property type="component" value="Chromosome 15"/>
</dbReference>
<sequence length="96" mass="10799">MRRPLPLLFVLLALLAAFAQAQDAPKESLVAKVQVFAQQAIQKTQERFTTLRESEAAQQARWGREWITNGWANAVQYFGRVKEKIATFLKTPAPAA</sequence>
<keyword evidence="16" id="KW-1185">Reference proteome</keyword>
<evidence type="ECO:0000256" key="12">
    <source>
        <dbReference type="ARBA" id="ARBA00031173"/>
    </source>
</evidence>
<keyword evidence="9" id="KW-0445">Lipid transport</keyword>
<proteinExistence type="inferred from homology"/>
<dbReference type="GO" id="GO:0008289">
    <property type="term" value="F:lipid binding"/>
    <property type="evidence" value="ECO:0007669"/>
    <property type="project" value="InterPro"/>
</dbReference>
<comment type="similarity">
    <text evidence="2">Belongs to the apolipoprotein C3 family.</text>
</comment>
<dbReference type="OMA" id="YWSTFKG"/>
<evidence type="ECO:0000313" key="16">
    <source>
        <dbReference type="Proteomes" id="UP000472272"/>
    </source>
</evidence>
<dbReference type="GO" id="GO:0042627">
    <property type="term" value="C:chylomicron"/>
    <property type="evidence" value="ECO:0007669"/>
    <property type="project" value="UniProtKB-KW"/>
</dbReference>
<evidence type="ECO:0000256" key="14">
    <source>
        <dbReference type="SAM" id="SignalP"/>
    </source>
</evidence>
<evidence type="ECO:0000313" key="15">
    <source>
        <dbReference type="Ensembl" id="ENSPMRP00000028841.1"/>
    </source>
</evidence>
<dbReference type="GO" id="GO:0006869">
    <property type="term" value="P:lipid transport"/>
    <property type="evidence" value="ECO:0007669"/>
    <property type="project" value="UniProtKB-KW"/>
</dbReference>
<evidence type="ECO:0000256" key="6">
    <source>
        <dbReference type="ARBA" id="ARBA00022525"/>
    </source>
</evidence>
<protein>
    <recommendedName>
        <fullName evidence="3">Apolipoprotein C-III</fullName>
    </recommendedName>
    <alternativeName>
        <fullName evidence="12">Apolipoprotein C3</fullName>
    </alternativeName>
</protein>
<organism evidence="15 16">
    <name type="scientific">Podarcis muralis</name>
    <name type="common">Wall lizard</name>
    <name type="synonym">Lacerta muralis</name>
    <dbReference type="NCBI Taxonomy" id="64176"/>
    <lineage>
        <taxon>Eukaryota</taxon>
        <taxon>Metazoa</taxon>
        <taxon>Chordata</taxon>
        <taxon>Craniata</taxon>
        <taxon>Vertebrata</taxon>
        <taxon>Euteleostomi</taxon>
        <taxon>Lepidosauria</taxon>
        <taxon>Squamata</taxon>
        <taxon>Bifurcata</taxon>
        <taxon>Unidentata</taxon>
        <taxon>Episquamata</taxon>
        <taxon>Laterata</taxon>
        <taxon>Lacertibaenia</taxon>
        <taxon>Lacertidae</taxon>
        <taxon>Podarcis</taxon>
    </lineage>
</organism>
<evidence type="ECO:0000256" key="2">
    <source>
        <dbReference type="ARBA" id="ARBA00011008"/>
    </source>
</evidence>
<dbReference type="Ensembl" id="ENSPMRT00000030594.1">
    <property type="protein sequence ID" value="ENSPMRP00000028841.1"/>
    <property type="gene ID" value="ENSPMRG00000018650.1"/>
</dbReference>
<evidence type="ECO:0000256" key="8">
    <source>
        <dbReference type="ARBA" id="ARBA00022963"/>
    </source>
</evidence>
<dbReference type="GO" id="GO:0042157">
    <property type="term" value="P:lipoprotein metabolic process"/>
    <property type="evidence" value="ECO:0007669"/>
    <property type="project" value="InterPro"/>
</dbReference>
<evidence type="ECO:0000256" key="9">
    <source>
        <dbReference type="ARBA" id="ARBA00023055"/>
    </source>
</evidence>
<keyword evidence="8" id="KW-0442">Lipid degradation</keyword>
<evidence type="ECO:0000256" key="10">
    <source>
        <dbReference type="ARBA" id="ARBA00023098"/>
    </source>
</evidence>
<name>A0A670JWL5_PODMU</name>
<dbReference type="InterPro" id="IPR008403">
    <property type="entry name" value="Apo-CIII"/>
</dbReference>
<dbReference type="AlphaFoldDB" id="A0A670JWL5"/>
<evidence type="ECO:0000256" key="11">
    <source>
        <dbReference type="ARBA" id="ARBA00023313"/>
    </source>
</evidence>
<evidence type="ECO:0000256" key="4">
    <source>
        <dbReference type="ARBA" id="ARBA00022448"/>
    </source>
</evidence>
<dbReference type="Gene3D" id="6.10.90.10">
    <property type="entry name" value="Apolipoprotein CIII"/>
    <property type="match status" value="1"/>
</dbReference>
<evidence type="ECO:0000256" key="3">
    <source>
        <dbReference type="ARBA" id="ARBA00015570"/>
    </source>
</evidence>
<evidence type="ECO:0000256" key="13">
    <source>
        <dbReference type="ARBA" id="ARBA00045699"/>
    </source>
</evidence>
<comment type="subcellular location">
    <subcellularLocation>
        <location evidence="1">Secreted</location>
    </subcellularLocation>
</comment>
<keyword evidence="10" id="KW-0443">Lipid metabolism</keyword>
<keyword evidence="11" id="KW-0850">VLDL</keyword>
<comment type="function">
    <text evidence="13">Component of triglyceride-rich very low density lipoproteins (VLDL) and high density lipoproteins (HDL) in plasma. Plays a multifaceted role in triglyceride homeostasis. Intracellularly, promotes hepatic very low density lipoprotein 1 (VLDL1) assembly and secretion; extracellularly, attenuates hydrolysis and clearance of triglyceride-rich lipoproteins (TRLs). Impairs the lipolysis of TRLs by inhibiting lipoprotein lipase and the hepatic uptake of TRLs by remnant receptors. Formed of several curved helices connected via semiflexible hinges, so that it can wrap tightly around the curved micelle surface and easily adapt to the different diameters of its natural binding partners.</text>
</comment>
<dbReference type="PANTHER" id="PTHR14225">
    <property type="entry name" value="APOLIPOPROTEIN C-III"/>
    <property type="match status" value="1"/>
</dbReference>
<dbReference type="InterPro" id="IPR038195">
    <property type="entry name" value="Apo_CIII_sf"/>
</dbReference>
<reference evidence="15" key="2">
    <citation type="submission" date="2025-08" db="UniProtKB">
        <authorList>
            <consortium name="Ensembl"/>
        </authorList>
    </citation>
    <scope>IDENTIFICATION</scope>
</reference>
<evidence type="ECO:0000256" key="1">
    <source>
        <dbReference type="ARBA" id="ARBA00004613"/>
    </source>
</evidence>
<dbReference type="GeneTree" id="ENSGT00990000213104"/>
<dbReference type="GO" id="GO:0034361">
    <property type="term" value="C:very-low-density lipoprotein particle"/>
    <property type="evidence" value="ECO:0007669"/>
    <property type="project" value="UniProtKB-KW"/>
</dbReference>
<keyword evidence="4" id="KW-0813">Transport</keyword>
<dbReference type="GO" id="GO:0016042">
    <property type="term" value="P:lipid catabolic process"/>
    <property type="evidence" value="ECO:0007669"/>
    <property type="project" value="UniProtKB-KW"/>
</dbReference>
<keyword evidence="5" id="KW-0162">Chylomicron</keyword>
<keyword evidence="6" id="KW-0964">Secreted</keyword>
<reference evidence="15 16" key="1">
    <citation type="journal article" date="2019" name="Proc. Natl. Acad. Sci. U.S.A.">
        <title>Regulatory changes in pterin and carotenoid genes underlie balanced color polymorphisms in the wall lizard.</title>
        <authorList>
            <person name="Andrade P."/>
            <person name="Pinho C."/>
            <person name="Perez I de Lanuza G."/>
            <person name="Afonso S."/>
            <person name="Brejcha J."/>
            <person name="Rubin C.J."/>
            <person name="Wallerman O."/>
            <person name="Pereira P."/>
            <person name="Sabatino S.J."/>
            <person name="Bellati A."/>
            <person name="Pellitteri-Rosa D."/>
            <person name="Bosakova Z."/>
            <person name="Bunikis I."/>
            <person name="Carretero M.A."/>
            <person name="Feiner N."/>
            <person name="Marsik P."/>
            <person name="Pauperio F."/>
            <person name="Salvi D."/>
            <person name="Soler L."/>
            <person name="While G.M."/>
            <person name="Uller T."/>
            <person name="Font E."/>
            <person name="Andersson L."/>
            <person name="Carneiro M."/>
        </authorList>
    </citation>
    <scope>NUCLEOTIDE SEQUENCE</scope>
</reference>
<feature type="chain" id="PRO_5025565155" description="Apolipoprotein C-III" evidence="14">
    <location>
        <begin position="22"/>
        <end position="96"/>
    </location>
</feature>
<dbReference type="Pfam" id="PF05778">
    <property type="entry name" value="Apo-CIII"/>
    <property type="match status" value="1"/>
</dbReference>
<keyword evidence="7 14" id="KW-0732">Signal</keyword>
<feature type="signal peptide" evidence="14">
    <location>
        <begin position="1"/>
        <end position="21"/>
    </location>
</feature>
<evidence type="ECO:0000256" key="5">
    <source>
        <dbReference type="ARBA" id="ARBA00022513"/>
    </source>
</evidence>
<dbReference type="PANTHER" id="PTHR14225:SF0">
    <property type="entry name" value="APOLIPOPROTEIN C-III"/>
    <property type="match status" value="1"/>
</dbReference>
<evidence type="ECO:0000256" key="7">
    <source>
        <dbReference type="ARBA" id="ARBA00022729"/>
    </source>
</evidence>
<reference evidence="15" key="3">
    <citation type="submission" date="2025-09" db="UniProtKB">
        <authorList>
            <consortium name="Ensembl"/>
        </authorList>
    </citation>
    <scope>IDENTIFICATION</scope>
</reference>